<evidence type="ECO:0000256" key="6">
    <source>
        <dbReference type="RuleBase" id="RU004417"/>
    </source>
</evidence>
<dbReference type="Pfam" id="PF00208">
    <property type="entry name" value="ELFV_dehydrog"/>
    <property type="match status" value="1"/>
</dbReference>
<organism evidence="8 9">
    <name type="scientific">Microcella pacifica</name>
    <dbReference type="NCBI Taxonomy" id="2591847"/>
    <lineage>
        <taxon>Bacteria</taxon>
        <taxon>Bacillati</taxon>
        <taxon>Actinomycetota</taxon>
        <taxon>Actinomycetes</taxon>
        <taxon>Micrococcales</taxon>
        <taxon>Microbacteriaceae</taxon>
        <taxon>Microcella</taxon>
    </lineage>
</organism>
<dbReference type="RefSeq" id="WP_152584172.1">
    <property type="nucleotide sequence ID" value="NZ_JAVJPO010000022.1"/>
</dbReference>
<dbReference type="PANTHER" id="PTHR42722:SF1">
    <property type="entry name" value="VALINE DEHYDROGENASE"/>
    <property type="match status" value="1"/>
</dbReference>
<feature type="binding site" evidence="5">
    <location>
        <begin position="187"/>
        <end position="192"/>
    </location>
    <ligand>
        <name>NAD(+)</name>
        <dbReference type="ChEBI" id="CHEBI:57540"/>
    </ligand>
</feature>
<evidence type="ECO:0000256" key="1">
    <source>
        <dbReference type="ARBA" id="ARBA00006382"/>
    </source>
</evidence>
<proteinExistence type="inferred from homology"/>
<dbReference type="PANTHER" id="PTHR42722">
    <property type="entry name" value="LEUCINE DEHYDROGENASE"/>
    <property type="match status" value="1"/>
</dbReference>
<dbReference type="InterPro" id="IPR006096">
    <property type="entry name" value="Glu/Leu/Phe/Val/Trp_DH_C"/>
</dbReference>
<comment type="caution">
    <text evidence="8">The sequence shown here is derived from an EMBL/GenBank/DDBJ whole genome shotgun (WGS) entry which is preliminary data.</text>
</comment>
<keyword evidence="9" id="KW-1185">Reference proteome</keyword>
<feature type="domain" description="Glutamate/phenylalanine/leucine/valine/L-tryptophan dehydrogenase C-terminal" evidence="7">
    <location>
        <begin position="151"/>
        <end position="353"/>
    </location>
</feature>
<dbReference type="Gene3D" id="3.40.50.720">
    <property type="entry name" value="NAD(P)-binding Rossmann-like Domain"/>
    <property type="match status" value="1"/>
</dbReference>
<dbReference type="SUPFAM" id="SSF53223">
    <property type="entry name" value="Aminoacid dehydrogenase-like, N-terminal domain"/>
    <property type="match status" value="1"/>
</dbReference>
<dbReference type="GO" id="GO:0006520">
    <property type="term" value="P:amino acid metabolic process"/>
    <property type="evidence" value="ECO:0007669"/>
    <property type="project" value="InterPro"/>
</dbReference>
<accession>A0A9E5MIL8</accession>
<name>A0A9E5MIL8_9MICO</name>
<evidence type="ECO:0000313" key="8">
    <source>
        <dbReference type="EMBL" id="NHF63965.1"/>
    </source>
</evidence>
<evidence type="ECO:0000256" key="4">
    <source>
        <dbReference type="PIRSR" id="PIRSR000188-1"/>
    </source>
</evidence>
<dbReference type="InterPro" id="IPR036291">
    <property type="entry name" value="NAD(P)-bd_dom_sf"/>
</dbReference>
<evidence type="ECO:0000256" key="5">
    <source>
        <dbReference type="PIRSR" id="PIRSR000188-2"/>
    </source>
</evidence>
<dbReference type="InterPro" id="IPR046346">
    <property type="entry name" value="Aminoacid_DH-like_N_sf"/>
</dbReference>
<gene>
    <name evidence="8" type="ORF">FK219_012095</name>
</gene>
<reference evidence="8 9" key="1">
    <citation type="submission" date="2020-03" db="EMBL/GenBank/DDBJ databases">
        <title>Chryseoglobus sp. isolated from a deep-sea seamount.</title>
        <authorList>
            <person name="Zhang D.-C."/>
        </authorList>
    </citation>
    <scope>NUCLEOTIDE SEQUENCE [LARGE SCALE GENOMIC DNA]</scope>
    <source>
        <strain evidence="8 9">KN1116</strain>
    </source>
</reference>
<evidence type="ECO:0000256" key="2">
    <source>
        <dbReference type="ARBA" id="ARBA00023002"/>
    </source>
</evidence>
<dbReference type="InterPro" id="IPR006095">
    <property type="entry name" value="Glu/Leu/Phe/Val/Trp_DH"/>
</dbReference>
<dbReference type="AlphaFoldDB" id="A0A9E5MIL8"/>
<keyword evidence="3 5" id="KW-0520">NAD</keyword>
<comment type="similarity">
    <text evidence="1 6">Belongs to the Glu/Leu/Phe/Val dehydrogenases family.</text>
</comment>
<keyword evidence="5" id="KW-0547">Nucleotide-binding</keyword>
<sequence length="353" mass="36275">MTTPVAPLALPELTHERVEFVTGPRSGLPIGIALHSTALGPGLGGCRLWHYGHWAEALGDVMRLSAAMTLKNSLAGLDYGGGKAVIALGEGDAADADRRRDALLDLGDLVETFDGTYITTEDVGATEHDMVVVRERTRHVVGLPATLGGAGEPAEGTALGVHASLEVVLERLWDSPAVAGRSFVISGLGQVGSRLARQLAAGGATLFVTDLVDKRALAAELGATWIEPEEALTTPADILVPAGLGGVLTAETIDSLPVRAVVGPANNPLAEREGATLLEERGILYAPDFLVNAGGVIHLALIAEGATSAALDARLHAIGDTLARVLDAAESEGITPLAAAEAIAFDRVSAASR</sequence>
<feature type="active site" description="Proton donor/acceptor" evidence="4">
    <location>
        <position position="83"/>
    </location>
</feature>
<dbReference type="CDD" id="cd01075">
    <property type="entry name" value="NAD_bind_Leu_Phe_Val_DH"/>
    <property type="match status" value="1"/>
</dbReference>
<dbReference type="SUPFAM" id="SSF51735">
    <property type="entry name" value="NAD(P)-binding Rossmann-fold domains"/>
    <property type="match status" value="1"/>
</dbReference>
<dbReference type="GO" id="GO:0016639">
    <property type="term" value="F:oxidoreductase activity, acting on the CH-NH2 group of donors, NAD or NADP as acceptor"/>
    <property type="evidence" value="ECO:0007669"/>
    <property type="project" value="InterPro"/>
</dbReference>
<evidence type="ECO:0000259" key="7">
    <source>
        <dbReference type="SMART" id="SM00839"/>
    </source>
</evidence>
<dbReference type="GO" id="GO:0000166">
    <property type="term" value="F:nucleotide binding"/>
    <property type="evidence" value="ECO:0007669"/>
    <property type="project" value="UniProtKB-KW"/>
</dbReference>
<dbReference type="Pfam" id="PF02812">
    <property type="entry name" value="ELFV_dehydrog_N"/>
    <property type="match status" value="1"/>
</dbReference>
<dbReference type="Proteomes" id="UP000818266">
    <property type="component" value="Unassembled WGS sequence"/>
</dbReference>
<evidence type="ECO:0000256" key="3">
    <source>
        <dbReference type="ARBA" id="ARBA00023027"/>
    </source>
</evidence>
<dbReference type="Gene3D" id="3.40.50.10860">
    <property type="entry name" value="Leucine Dehydrogenase, chain A, domain 1"/>
    <property type="match status" value="1"/>
</dbReference>
<evidence type="ECO:0000313" key="9">
    <source>
        <dbReference type="Proteomes" id="UP000818266"/>
    </source>
</evidence>
<dbReference type="InterPro" id="IPR006097">
    <property type="entry name" value="Glu/Leu/Phe/Val/Trp_DH_dimer"/>
</dbReference>
<dbReference type="PRINTS" id="PR00082">
    <property type="entry name" value="GLFDHDRGNASE"/>
</dbReference>
<dbReference type="SMART" id="SM00839">
    <property type="entry name" value="ELFV_dehydrog"/>
    <property type="match status" value="1"/>
</dbReference>
<keyword evidence="2 6" id="KW-0560">Oxidoreductase</keyword>
<dbReference type="EMBL" id="VIKT02000027">
    <property type="protein sequence ID" value="NHF63965.1"/>
    <property type="molecule type" value="Genomic_DNA"/>
</dbReference>
<dbReference type="OrthoDB" id="9803297at2"/>
<dbReference type="InterPro" id="IPR016211">
    <property type="entry name" value="Glu/Phe/Leu/Val/Trp_DH_bac/arc"/>
</dbReference>
<dbReference type="PIRSF" id="PIRSF000188">
    <property type="entry name" value="Phe_leu_dh"/>
    <property type="match status" value="1"/>
</dbReference>
<protein>
    <submittedName>
        <fullName evidence="8">Glu/Leu/Phe/Val dehydrogenase</fullName>
    </submittedName>
</protein>